<organism evidence="3 4">
    <name type="scientific">Mariniflexile aquimaris</name>
    <dbReference type="NCBI Taxonomy" id="881009"/>
    <lineage>
        <taxon>Bacteria</taxon>
        <taxon>Pseudomonadati</taxon>
        <taxon>Bacteroidota</taxon>
        <taxon>Flavobacteriia</taxon>
        <taxon>Flavobacteriales</taxon>
        <taxon>Flavobacteriaceae</taxon>
        <taxon>Mariniflexile</taxon>
    </lineage>
</organism>
<evidence type="ECO:0000256" key="1">
    <source>
        <dbReference type="ARBA" id="ARBA00008791"/>
    </source>
</evidence>
<feature type="domain" description="UspA" evidence="2">
    <location>
        <begin position="1"/>
        <end position="146"/>
    </location>
</feature>
<keyword evidence="4" id="KW-1185">Reference proteome</keyword>
<dbReference type="SUPFAM" id="SSF52402">
    <property type="entry name" value="Adenine nucleotide alpha hydrolases-like"/>
    <property type="match status" value="2"/>
</dbReference>
<sequence length="282" mass="32201">MKKILLPTDFSDNSWNAIKYALQYFKDVECHFTLINTYTPIIYQVEYMEIGSAQFGLIDAMKESSNEGLKTIMTKIEKEFKNPKHSFSQVSSFNTLTAEINEQTSGSDIDYVVMGTKGATGAAEILFGSNTMHVIKNAKSPVLAIPSDFSFEKPLEVLFPSDYNLEFQKEHIQPILDVAKTFHSRVNIMNASFGYDLSEFQEANKKILEEFFKDTAHIFHSVSNHTVEDAIASFQLKHRINLLVMMNNKHSFFENLFFRSTINHIGFHLNIPFLVIPSKISK</sequence>
<comment type="similarity">
    <text evidence="1">Belongs to the universal stress protein A family.</text>
</comment>
<dbReference type="EMBL" id="JBHTIB010000012">
    <property type="protein sequence ID" value="MFD0836080.1"/>
    <property type="molecule type" value="Genomic_DNA"/>
</dbReference>
<name>A0ABW3BT57_9FLAO</name>
<evidence type="ECO:0000313" key="3">
    <source>
        <dbReference type="EMBL" id="MFD0836080.1"/>
    </source>
</evidence>
<dbReference type="PANTHER" id="PTHR31964">
    <property type="entry name" value="ADENINE NUCLEOTIDE ALPHA HYDROLASES-LIKE SUPERFAMILY PROTEIN"/>
    <property type="match status" value="1"/>
</dbReference>
<protein>
    <submittedName>
        <fullName evidence="3">Universal stress protein</fullName>
    </submittedName>
</protein>
<comment type="caution">
    <text evidence="3">The sequence shown here is derived from an EMBL/GenBank/DDBJ whole genome shotgun (WGS) entry which is preliminary data.</text>
</comment>
<dbReference type="InterPro" id="IPR006015">
    <property type="entry name" value="Universal_stress_UspA"/>
</dbReference>
<dbReference type="Proteomes" id="UP001597011">
    <property type="component" value="Unassembled WGS sequence"/>
</dbReference>
<dbReference type="Pfam" id="PF00582">
    <property type="entry name" value="Usp"/>
    <property type="match status" value="1"/>
</dbReference>
<dbReference type="PANTHER" id="PTHR31964:SF113">
    <property type="entry name" value="USPA DOMAIN-CONTAINING PROTEIN"/>
    <property type="match status" value="1"/>
</dbReference>
<gene>
    <name evidence="3" type="ORF">ACFQ0I_09910</name>
</gene>
<reference evidence="4" key="1">
    <citation type="journal article" date="2019" name="Int. J. Syst. Evol. Microbiol.">
        <title>The Global Catalogue of Microorganisms (GCM) 10K type strain sequencing project: providing services to taxonomists for standard genome sequencing and annotation.</title>
        <authorList>
            <consortium name="The Broad Institute Genomics Platform"/>
            <consortium name="The Broad Institute Genome Sequencing Center for Infectious Disease"/>
            <person name="Wu L."/>
            <person name="Ma J."/>
        </authorList>
    </citation>
    <scope>NUCLEOTIDE SEQUENCE [LARGE SCALE GENOMIC DNA]</scope>
    <source>
        <strain evidence="4">CCUG 60529</strain>
    </source>
</reference>
<dbReference type="Gene3D" id="3.40.50.12370">
    <property type="match status" value="1"/>
</dbReference>
<evidence type="ECO:0000259" key="2">
    <source>
        <dbReference type="Pfam" id="PF00582"/>
    </source>
</evidence>
<dbReference type="PRINTS" id="PR01438">
    <property type="entry name" value="UNVRSLSTRESS"/>
</dbReference>
<dbReference type="RefSeq" id="WP_379941781.1">
    <property type="nucleotide sequence ID" value="NZ_JBHTIB010000012.1"/>
</dbReference>
<accession>A0ABW3BT57</accession>
<dbReference type="InterPro" id="IPR006016">
    <property type="entry name" value="UspA"/>
</dbReference>
<evidence type="ECO:0000313" key="4">
    <source>
        <dbReference type="Proteomes" id="UP001597011"/>
    </source>
</evidence>
<proteinExistence type="inferred from homology"/>
<dbReference type="CDD" id="cd00293">
    <property type="entry name" value="USP-like"/>
    <property type="match status" value="1"/>
</dbReference>